<evidence type="ECO:0000313" key="1">
    <source>
        <dbReference type="EMBL" id="AEB41278.1"/>
    </source>
</evidence>
<sequence>MSDSIQTVVFNKTHRLTAKPLVSLEMPLAIQQFQPNEGMPAVARLEEDFLRAEALLVEMREIRECLESSLHKLTPRS</sequence>
<dbReference type="RefSeq" id="WP_013712356.1">
    <property type="nucleotide sequence ID" value="NC_015408.1"/>
</dbReference>
<dbReference type="AlphaFoldDB" id="A0AA34RCN4"/>
<proteinExistence type="predicted"/>
<dbReference type="Proteomes" id="UP000008305">
    <property type="component" value="Chromosome"/>
</dbReference>
<gene>
    <name evidence="1" type="ordered locus">G5S_0268</name>
</gene>
<keyword evidence="2" id="KW-1185">Reference proteome</keyword>
<organism evidence="1 2">
    <name type="scientific">Chlamydia pecorum (strain ATCC VR-628 / DSM 29919 / E58)</name>
    <name type="common">Chlamydophila pecorum</name>
    <dbReference type="NCBI Taxonomy" id="331635"/>
    <lineage>
        <taxon>Bacteria</taxon>
        <taxon>Pseudomonadati</taxon>
        <taxon>Chlamydiota</taxon>
        <taxon>Chlamydiia</taxon>
        <taxon>Chlamydiales</taxon>
        <taxon>Chlamydiaceae</taxon>
        <taxon>Chlamydia/Chlamydophila group</taxon>
        <taxon>Chlamydia</taxon>
    </lineage>
</organism>
<dbReference type="EMBL" id="CP002608">
    <property type="protein sequence ID" value="AEB41278.1"/>
    <property type="molecule type" value="Genomic_DNA"/>
</dbReference>
<accession>A0AA34RCN4</accession>
<name>A0AA34RCN4_CHLPE</name>
<reference evidence="1 2" key="1">
    <citation type="journal article" date="2011" name="J. Bacteriol.">
        <title>Genome sequence of the obligate intracellular animal pathogen Chlamydia pecorum E58.</title>
        <authorList>
            <person name="Mojica S."/>
            <person name="Huot Creasy H."/>
            <person name="Daugherty S."/>
            <person name="Read T.D."/>
            <person name="Kim T."/>
            <person name="Kaltenboeck B."/>
            <person name="Bavoil P."/>
            <person name="Myers G.S."/>
        </authorList>
    </citation>
    <scope>NUCLEOTIDE SEQUENCE [LARGE SCALE GENOMIC DNA]</scope>
    <source>
        <strain evidence="1 2">E58</strain>
    </source>
</reference>
<dbReference type="KEGG" id="cpm:G5S_0268"/>
<dbReference type="GeneID" id="99718314"/>
<protein>
    <submittedName>
        <fullName evidence="1">Uncharacterized protein</fullName>
    </submittedName>
</protein>
<evidence type="ECO:0000313" key="2">
    <source>
        <dbReference type="Proteomes" id="UP000008305"/>
    </source>
</evidence>